<organism evidence="1">
    <name type="scientific">Medicago truncatula</name>
    <name type="common">Barrel medic</name>
    <name type="synonym">Medicago tribuloides</name>
    <dbReference type="NCBI Taxonomy" id="3880"/>
    <lineage>
        <taxon>Eukaryota</taxon>
        <taxon>Viridiplantae</taxon>
        <taxon>Streptophyta</taxon>
        <taxon>Embryophyta</taxon>
        <taxon>Tracheophyta</taxon>
        <taxon>Spermatophyta</taxon>
        <taxon>Magnoliopsida</taxon>
        <taxon>eudicotyledons</taxon>
        <taxon>Gunneridae</taxon>
        <taxon>Pentapetalae</taxon>
        <taxon>rosids</taxon>
        <taxon>fabids</taxon>
        <taxon>Fabales</taxon>
        <taxon>Fabaceae</taxon>
        <taxon>Papilionoideae</taxon>
        <taxon>50 kb inversion clade</taxon>
        <taxon>NPAAA clade</taxon>
        <taxon>Hologalegina</taxon>
        <taxon>IRL clade</taxon>
        <taxon>Trifolieae</taxon>
        <taxon>Medicago</taxon>
    </lineage>
</organism>
<dbReference type="EMBL" id="BT136737">
    <property type="protein sequence ID" value="AFK36532.1"/>
    <property type="molecule type" value="mRNA"/>
</dbReference>
<accession>I3S8E0</accession>
<name>I3S8E0_MEDTR</name>
<proteinExistence type="evidence at transcript level"/>
<reference evidence="1" key="1">
    <citation type="submission" date="2012-05" db="EMBL/GenBank/DDBJ databases">
        <authorList>
            <person name="Krishnakumar V."/>
            <person name="Cheung F."/>
            <person name="Xiao Y."/>
            <person name="Chan A."/>
            <person name="Moskal W.A."/>
            <person name="Town C.D."/>
        </authorList>
    </citation>
    <scope>NUCLEOTIDE SEQUENCE</scope>
</reference>
<sequence length="67" mass="7613">MPQLYSSAAFFTKPAAAQSKEASLNEAPISFLLCTNEQLSFCGGILVSWVSWWRLVSLNLWFLHFEE</sequence>
<evidence type="ECO:0000313" key="1">
    <source>
        <dbReference type="EMBL" id="AFK36532.1"/>
    </source>
</evidence>
<protein>
    <submittedName>
        <fullName evidence="1">Uncharacterized protein</fullName>
    </submittedName>
</protein>
<dbReference type="AlphaFoldDB" id="I3S8E0"/>